<dbReference type="InterPro" id="IPR001304">
    <property type="entry name" value="C-type_lectin-like"/>
</dbReference>
<reference evidence="1" key="2">
    <citation type="submission" date="2022-06" db="UniProtKB">
        <authorList>
            <consortium name="EnsemblMetazoa"/>
        </authorList>
    </citation>
    <scope>IDENTIFICATION</scope>
    <source>
        <strain evidence="1">PS312</strain>
    </source>
</reference>
<dbReference type="SUPFAM" id="SSF56436">
    <property type="entry name" value="C-type lectin-like"/>
    <property type="match status" value="1"/>
</dbReference>
<dbReference type="InterPro" id="IPR016187">
    <property type="entry name" value="CTDL_fold"/>
</dbReference>
<dbReference type="Proteomes" id="UP000005239">
    <property type="component" value="Unassembled WGS sequence"/>
</dbReference>
<dbReference type="InterPro" id="IPR016186">
    <property type="entry name" value="C-type_lectin-like/link_sf"/>
</dbReference>
<proteinExistence type="predicted"/>
<dbReference type="EnsemblMetazoa" id="PPA39287.1">
    <property type="protein sequence ID" value="PPA39287.1"/>
    <property type="gene ID" value="WBGene00277656"/>
</dbReference>
<name>A0A2A6BE38_PRIPA</name>
<dbReference type="InterPro" id="IPR018378">
    <property type="entry name" value="C-type_lectin_CS"/>
</dbReference>
<keyword evidence="2" id="KW-1185">Reference proteome</keyword>
<dbReference type="InterPro" id="IPR019426">
    <property type="entry name" value="7TM_GPCR_serpentine_rcpt_Srv"/>
</dbReference>
<dbReference type="PROSITE" id="PS00615">
    <property type="entry name" value="C_TYPE_LECTIN_1"/>
    <property type="match status" value="1"/>
</dbReference>
<dbReference type="InterPro" id="IPR050976">
    <property type="entry name" value="Snaclec"/>
</dbReference>
<dbReference type="SMART" id="SM00034">
    <property type="entry name" value="CLECT"/>
    <property type="match status" value="1"/>
</dbReference>
<dbReference type="OrthoDB" id="441660at2759"/>
<dbReference type="AlphaFoldDB" id="A0A2A6BE38"/>
<dbReference type="Gene3D" id="3.10.100.10">
    <property type="entry name" value="Mannose-Binding Protein A, subunit A"/>
    <property type="match status" value="1"/>
</dbReference>
<dbReference type="Pfam" id="PF00059">
    <property type="entry name" value="Lectin_C"/>
    <property type="match status" value="1"/>
</dbReference>
<dbReference type="Pfam" id="PF10323">
    <property type="entry name" value="7TM_GPCR_Srv"/>
    <property type="match status" value="1"/>
</dbReference>
<gene>
    <name evidence="1" type="primary">WBGene00277656</name>
</gene>
<organism evidence="1 2">
    <name type="scientific">Pristionchus pacificus</name>
    <name type="common">Parasitic nematode worm</name>
    <dbReference type="NCBI Taxonomy" id="54126"/>
    <lineage>
        <taxon>Eukaryota</taxon>
        <taxon>Metazoa</taxon>
        <taxon>Ecdysozoa</taxon>
        <taxon>Nematoda</taxon>
        <taxon>Chromadorea</taxon>
        <taxon>Rhabditida</taxon>
        <taxon>Rhabditina</taxon>
        <taxon>Diplogasteromorpha</taxon>
        <taxon>Diplogasteroidea</taxon>
        <taxon>Neodiplogasteridae</taxon>
        <taxon>Pristionchus</taxon>
    </lineage>
</organism>
<accession>A0A8R1YY80</accession>
<dbReference type="CDD" id="cd00037">
    <property type="entry name" value="CLECT"/>
    <property type="match status" value="1"/>
</dbReference>
<dbReference type="PROSITE" id="PS50041">
    <property type="entry name" value="C_TYPE_LECTIN_2"/>
    <property type="match status" value="1"/>
</dbReference>
<accession>A0A2A6BE38</accession>
<sequence>MYLRTWIFIVQSIIVVPPLILYILELKILLITRGNEFSSPFYTLFIACGITDIIGVILCQFFYALPMASDIGDAYISSLPVWFFTAANGLLFYLPIVEDFLNIAVALNRLFSPAIYIKLPVGRDDPPVNLLYPLTLVTFPGLFFFLNTSSPYAGYVVQSLPWILIFKCLLHPILLFLTNSSIRKRITCVNQSLNSSSEIAFVLLILPLLTLSDGICDDFDVYEGLLHTICLKVYRNEKNFYDAHTFCQSQKGNIAPLTISWYISFNNFVRRTSVANNITELIHIGFMHNRTDFYFQDDKYDEVYAWTDGTKRDYEHWNLNGYPSHLIANCTAMQTGTIEGRWINVPCENELPFVCKRKPSNQ</sequence>
<evidence type="ECO:0000313" key="1">
    <source>
        <dbReference type="EnsemblMetazoa" id="PPA39287.1"/>
    </source>
</evidence>
<evidence type="ECO:0000313" key="2">
    <source>
        <dbReference type="Proteomes" id="UP000005239"/>
    </source>
</evidence>
<protein>
    <submittedName>
        <fullName evidence="1">G protein-coupled receptor</fullName>
    </submittedName>
</protein>
<dbReference type="PANTHER" id="PTHR22991:SF40">
    <property type="entry name" value="PROTEIN CBG13490"/>
    <property type="match status" value="1"/>
</dbReference>
<dbReference type="PANTHER" id="PTHR22991">
    <property type="entry name" value="PROTEIN CBG13490"/>
    <property type="match status" value="1"/>
</dbReference>
<reference evidence="2" key="1">
    <citation type="journal article" date="2008" name="Nat. Genet.">
        <title>The Pristionchus pacificus genome provides a unique perspective on nematode lifestyle and parasitism.</title>
        <authorList>
            <person name="Dieterich C."/>
            <person name="Clifton S.W."/>
            <person name="Schuster L.N."/>
            <person name="Chinwalla A."/>
            <person name="Delehaunty K."/>
            <person name="Dinkelacker I."/>
            <person name="Fulton L."/>
            <person name="Fulton R."/>
            <person name="Godfrey J."/>
            <person name="Minx P."/>
            <person name="Mitreva M."/>
            <person name="Roeseler W."/>
            <person name="Tian H."/>
            <person name="Witte H."/>
            <person name="Yang S.P."/>
            <person name="Wilson R.K."/>
            <person name="Sommer R.J."/>
        </authorList>
    </citation>
    <scope>NUCLEOTIDE SEQUENCE [LARGE SCALE GENOMIC DNA]</scope>
    <source>
        <strain evidence="2">PS312</strain>
    </source>
</reference>